<keyword evidence="1" id="KW-0472">Membrane</keyword>
<keyword evidence="1" id="KW-1133">Transmembrane helix</keyword>
<keyword evidence="3" id="KW-1185">Reference proteome</keyword>
<name>A0A839E9Z7_9PSEU</name>
<dbReference type="Proteomes" id="UP000569329">
    <property type="component" value="Unassembled WGS sequence"/>
</dbReference>
<evidence type="ECO:0000256" key="1">
    <source>
        <dbReference type="SAM" id="Phobius"/>
    </source>
</evidence>
<accession>A0A839E9Z7</accession>
<reference evidence="2 3" key="1">
    <citation type="submission" date="2020-07" db="EMBL/GenBank/DDBJ databases">
        <title>Sequencing the genomes of 1000 actinobacteria strains.</title>
        <authorList>
            <person name="Klenk H.-P."/>
        </authorList>
    </citation>
    <scope>NUCLEOTIDE SEQUENCE [LARGE SCALE GENOMIC DNA]</scope>
    <source>
        <strain evidence="2 3">DSM 45975</strain>
    </source>
</reference>
<dbReference type="AlphaFoldDB" id="A0A839E9Z7"/>
<comment type="caution">
    <text evidence="2">The sequence shown here is derived from an EMBL/GenBank/DDBJ whole genome shotgun (WGS) entry which is preliminary data.</text>
</comment>
<evidence type="ECO:0008006" key="4">
    <source>
        <dbReference type="Google" id="ProtNLM"/>
    </source>
</evidence>
<dbReference type="EMBL" id="JACGWZ010000009">
    <property type="protein sequence ID" value="MBA8827668.1"/>
    <property type="molecule type" value="Genomic_DNA"/>
</dbReference>
<evidence type="ECO:0000313" key="2">
    <source>
        <dbReference type="EMBL" id="MBA8827668.1"/>
    </source>
</evidence>
<dbReference type="RefSeq" id="WP_182546834.1">
    <property type="nucleotide sequence ID" value="NZ_JACGWZ010000009.1"/>
</dbReference>
<proteinExistence type="predicted"/>
<protein>
    <recommendedName>
        <fullName evidence="4">Oxidoreductase</fullName>
    </recommendedName>
</protein>
<organism evidence="2 3">
    <name type="scientific">Halosaccharopolyspora lacisalsi</name>
    <dbReference type="NCBI Taxonomy" id="1000566"/>
    <lineage>
        <taxon>Bacteria</taxon>
        <taxon>Bacillati</taxon>
        <taxon>Actinomycetota</taxon>
        <taxon>Actinomycetes</taxon>
        <taxon>Pseudonocardiales</taxon>
        <taxon>Pseudonocardiaceae</taxon>
        <taxon>Halosaccharopolyspora</taxon>
    </lineage>
</organism>
<gene>
    <name evidence="2" type="ORF">FHX42_005073</name>
</gene>
<evidence type="ECO:0000313" key="3">
    <source>
        <dbReference type="Proteomes" id="UP000569329"/>
    </source>
</evidence>
<sequence>MPGRPWEGNGSPTVAEQRLDELLGQGRPWGNRRAEEPVRLDVHADFHDPSQEVRGEYLTRRLVESPDEGGWLPFWRRSAQPPVIRVRDSVITGGLDLRAAELPYLLEFVRCRFEETPDLRQAQLAGLVLSHCRLPGARARNMRTTNDTVLYSCTSTGLVSLTDAQIGGSLELIDNSLHNPGYRAVHADRLSVGGALLAMRLRVSGEFRIPGAKIGGNVNLCGAVLRNRGRYAFNGNGIQISGSLRAGVDPDRGGVFSAAGVIFMPSAHLAGDLRMRDAVLEPGVRPPKRDESTHDDPVSTLILDRSEINGDAQLDQGFFSGGTIRMVSTRISGDLRMSGSTIDLSWSRSSTDSVERPLRSMHIDGAEVLGNVEAIGATLHGQLRMIDARVGGSFQLNEAALVGPRTDVLQANRIRVGSNLDCRDADITGTLQLQGVHVGANLDLRSTVLTKPAWHRHRGAYKSSLDLRAGNVGHDLVCAAGRRAFSAEGEVQLRRAVIGRQTNLWGAQLGEGSATNALNAFGLSTQELAMRPPEPPRGRILLRQAHCELLEDNATLWEATGGVDVEDFVYGNFSKPIESTDTERVRQRLEWLRTTSGTYQPGPYDQLAAVFRENGNEEHAVTVLIEKQRRRYRAVAQTVRPPLRATVRVWSLLQLITVSYGYRPGRALMWLLLFAAGGTAWFSLHELEPLNEEDDPVWNPVLYTVDQLLPIINLGHDVMWRAAGGSQWITTVLIAAGWVLATTVAAGITRSLRRER</sequence>
<keyword evidence="1" id="KW-0812">Transmembrane</keyword>
<feature type="transmembrane region" description="Helical" evidence="1">
    <location>
        <begin position="728"/>
        <end position="748"/>
    </location>
</feature>